<dbReference type="PANTHER" id="PTHR44591:SF3">
    <property type="entry name" value="RESPONSE REGULATORY DOMAIN-CONTAINING PROTEIN"/>
    <property type="match status" value="1"/>
</dbReference>
<evidence type="ECO:0000256" key="1">
    <source>
        <dbReference type="ARBA" id="ARBA00022553"/>
    </source>
</evidence>
<evidence type="ECO:0000256" key="2">
    <source>
        <dbReference type="ARBA" id="ARBA00023012"/>
    </source>
</evidence>
<keyword evidence="3" id="KW-0805">Transcription regulation</keyword>
<dbReference type="CDD" id="cd17574">
    <property type="entry name" value="REC_OmpR"/>
    <property type="match status" value="1"/>
</dbReference>
<dbReference type="InterPro" id="IPR001789">
    <property type="entry name" value="Sig_transdc_resp-reg_receiver"/>
</dbReference>
<dbReference type="AlphaFoldDB" id="A0A4V2RE92"/>
<dbReference type="PROSITE" id="PS50110">
    <property type="entry name" value="RESPONSE_REGULATORY"/>
    <property type="match status" value="1"/>
</dbReference>
<dbReference type="SUPFAM" id="SSF52172">
    <property type="entry name" value="CheY-like"/>
    <property type="match status" value="1"/>
</dbReference>
<dbReference type="Proteomes" id="UP000295689">
    <property type="component" value="Unassembled WGS sequence"/>
</dbReference>
<comment type="caution">
    <text evidence="8">The sequence shown here is derived from an EMBL/GenBank/DDBJ whole genome shotgun (WGS) entry which is preliminary data.</text>
</comment>
<evidence type="ECO:0000256" key="3">
    <source>
        <dbReference type="ARBA" id="ARBA00023015"/>
    </source>
</evidence>
<dbReference type="Pfam" id="PF00072">
    <property type="entry name" value="Response_reg"/>
    <property type="match status" value="1"/>
</dbReference>
<dbReference type="SMART" id="SM00448">
    <property type="entry name" value="REC"/>
    <property type="match status" value="1"/>
</dbReference>
<keyword evidence="1 6" id="KW-0597">Phosphoprotein</keyword>
<keyword evidence="5" id="KW-0804">Transcription</keyword>
<dbReference type="FunFam" id="3.40.50.2300:FF:000001">
    <property type="entry name" value="DNA-binding response regulator PhoB"/>
    <property type="match status" value="1"/>
</dbReference>
<feature type="modified residue" description="4-aspartylphosphate" evidence="6">
    <location>
        <position position="51"/>
    </location>
</feature>
<dbReference type="InterPro" id="IPR011006">
    <property type="entry name" value="CheY-like_superfamily"/>
</dbReference>
<evidence type="ECO:0000256" key="6">
    <source>
        <dbReference type="PROSITE-ProRule" id="PRU00169"/>
    </source>
</evidence>
<sequence>MKILIVEDEYILSDLIRMFLERETYHVDVADTGNGGVEKALSNNYDLIILDVFLPGMDGYRVLEEIRKAKNTPVIMLSAQCSPEDIERGIKLGANEYLPKPFSPKSLVLKVKEYCSIS</sequence>
<reference evidence="8 9" key="1">
    <citation type="journal article" date="2015" name="Stand. Genomic Sci.">
        <title>Genomic Encyclopedia of Bacterial and Archaeal Type Strains, Phase III: the genomes of soil and plant-associated and newly described type strains.</title>
        <authorList>
            <person name="Whitman W.B."/>
            <person name="Woyke T."/>
            <person name="Klenk H.P."/>
            <person name="Zhou Y."/>
            <person name="Lilburn T.G."/>
            <person name="Beck B.J."/>
            <person name="De Vos P."/>
            <person name="Vandamme P."/>
            <person name="Eisen J.A."/>
            <person name="Garrity G."/>
            <person name="Hugenholtz P."/>
            <person name="Kyrpides N.C."/>
        </authorList>
    </citation>
    <scope>NUCLEOTIDE SEQUENCE [LARGE SCALE GENOMIC DNA]</scope>
    <source>
        <strain evidence="8 9">CV53</strain>
    </source>
</reference>
<evidence type="ECO:0000256" key="5">
    <source>
        <dbReference type="ARBA" id="ARBA00023163"/>
    </source>
</evidence>
<dbReference type="GO" id="GO:0003677">
    <property type="term" value="F:DNA binding"/>
    <property type="evidence" value="ECO:0007669"/>
    <property type="project" value="UniProtKB-KW"/>
</dbReference>
<gene>
    <name evidence="8" type="ORF">EV146_101117</name>
</gene>
<evidence type="ECO:0000313" key="8">
    <source>
        <dbReference type="EMBL" id="TCN27790.1"/>
    </source>
</evidence>
<dbReference type="PANTHER" id="PTHR44591">
    <property type="entry name" value="STRESS RESPONSE REGULATOR PROTEIN 1"/>
    <property type="match status" value="1"/>
</dbReference>
<keyword evidence="4" id="KW-0238">DNA-binding</keyword>
<feature type="domain" description="Response regulatory" evidence="7">
    <location>
        <begin position="2"/>
        <end position="115"/>
    </location>
</feature>
<protein>
    <submittedName>
        <fullName evidence="8">Two-component system response regulator ResD</fullName>
    </submittedName>
</protein>
<dbReference type="RefSeq" id="WP_132000757.1">
    <property type="nucleotide sequence ID" value="NZ_JABUHM010000006.1"/>
</dbReference>
<dbReference type="Gene3D" id="3.40.50.2300">
    <property type="match status" value="1"/>
</dbReference>
<evidence type="ECO:0000259" key="7">
    <source>
        <dbReference type="PROSITE" id="PS50110"/>
    </source>
</evidence>
<dbReference type="InterPro" id="IPR050595">
    <property type="entry name" value="Bact_response_regulator"/>
</dbReference>
<dbReference type="EMBL" id="SLVV01000001">
    <property type="protein sequence ID" value="TCN27790.1"/>
    <property type="molecule type" value="Genomic_DNA"/>
</dbReference>
<keyword evidence="9" id="KW-1185">Reference proteome</keyword>
<evidence type="ECO:0000313" key="9">
    <source>
        <dbReference type="Proteomes" id="UP000295689"/>
    </source>
</evidence>
<organism evidence="8 9">
    <name type="scientific">Mesobacillus foraminis</name>
    <dbReference type="NCBI Taxonomy" id="279826"/>
    <lineage>
        <taxon>Bacteria</taxon>
        <taxon>Bacillati</taxon>
        <taxon>Bacillota</taxon>
        <taxon>Bacilli</taxon>
        <taxon>Bacillales</taxon>
        <taxon>Bacillaceae</taxon>
        <taxon>Mesobacillus</taxon>
    </lineage>
</organism>
<keyword evidence="2" id="KW-0902">Two-component regulatory system</keyword>
<evidence type="ECO:0000256" key="4">
    <source>
        <dbReference type="ARBA" id="ARBA00023125"/>
    </source>
</evidence>
<accession>A0A4V2RE92</accession>
<proteinExistence type="predicted"/>
<name>A0A4V2RE92_9BACI</name>
<dbReference type="GO" id="GO:0000160">
    <property type="term" value="P:phosphorelay signal transduction system"/>
    <property type="evidence" value="ECO:0007669"/>
    <property type="project" value="UniProtKB-KW"/>
</dbReference>